<dbReference type="Pfam" id="PF12697">
    <property type="entry name" value="Abhydrolase_6"/>
    <property type="match status" value="1"/>
</dbReference>
<dbReference type="EMBL" id="JBHSIV010000002">
    <property type="protein sequence ID" value="MFC5061196.1"/>
    <property type="molecule type" value="Genomic_DNA"/>
</dbReference>
<accession>A0ABV9YL49</accession>
<feature type="domain" description="AB hydrolase-1" evidence="1">
    <location>
        <begin position="6"/>
        <end position="221"/>
    </location>
</feature>
<dbReference type="InterPro" id="IPR000073">
    <property type="entry name" value="AB_hydrolase_1"/>
</dbReference>
<gene>
    <name evidence="2" type="ORF">ACFPBZ_03185</name>
</gene>
<organism evidence="2 3">
    <name type="scientific">Actinomycetospora atypica</name>
    <dbReference type="NCBI Taxonomy" id="1290095"/>
    <lineage>
        <taxon>Bacteria</taxon>
        <taxon>Bacillati</taxon>
        <taxon>Actinomycetota</taxon>
        <taxon>Actinomycetes</taxon>
        <taxon>Pseudonocardiales</taxon>
        <taxon>Pseudonocardiaceae</taxon>
        <taxon>Actinomycetospora</taxon>
    </lineage>
</organism>
<dbReference type="RefSeq" id="WP_378034547.1">
    <property type="nucleotide sequence ID" value="NZ_JBHSIV010000002.1"/>
</dbReference>
<keyword evidence="2" id="KW-0378">Hydrolase</keyword>
<sequence>MPPAPLVLVPGAGGDGRYFDRVVPLLGDAVAVDLPPDAADFNDYVAAVAEVLPDEPAVLVGQSMGAFTVALVAERFPTRAVVLLAPMVPAPGDTAGSWWERTGHAGAVEEAATARGLDPAAILPGPGFDPHVAFFHDLPPDVLAELLALEERGQSAAVFDAEFPLRAWPDVPTRVLAGRDDRFFPLPFVQRLARERLGVEAEVVPGGHLAALSHPGEVARALLA</sequence>
<dbReference type="InterPro" id="IPR052897">
    <property type="entry name" value="Sec-Metab_Biosynth_Hydrolase"/>
</dbReference>
<dbReference type="InterPro" id="IPR029058">
    <property type="entry name" value="AB_hydrolase_fold"/>
</dbReference>
<dbReference type="Gene3D" id="3.40.50.1820">
    <property type="entry name" value="alpha/beta hydrolase"/>
    <property type="match status" value="1"/>
</dbReference>
<dbReference type="PANTHER" id="PTHR37017:SF11">
    <property type="entry name" value="ESTERASE_LIPASE_THIOESTERASE DOMAIN-CONTAINING PROTEIN"/>
    <property type="match status" value="1"/>
</dbReference>
<protein>
    <submittedName>
        <fullName evidence="2">Alpha/beta fold hydrolase</fullName>
    </submittedName>
</protein>
<keyword evidence="3" id="KW-1185">Reference proteome</keyword>
<reference evidence="3" key="1">
    <citation type="journal article" date="2019" name="Int. J. Syst. Evol. Microbiol.">
        <title>The Global Catalogue of Microorganisms (GCM) 10K type strain sequencing project: providing services to taxonomists for standard genome sequencing and annotation.</title>
        <authorList>
            <consortium name="The Broad Institute Genomics Platform"/>
            <consortium name="The Broad Institute Genome Sequencing Center for Infectious Disease"/>
            <person name="Wu L."/>
            <person name="Ma J."/>
        </authorList>
    </citation>
    <scope>NUCLEOTIDE SEQUENCE [LARGE SCALE GENOMIC DNA]</scope>
    <source>
        <strain evidence="3">CGMCC 4.7093</strain>
    </source>
</reference>
<evidence type="ECO:0000313" key="3">
    <source>
        <dbReference type="Proteomes" id="UP001595947"/>
    </source>
</evidence>
<dbReference type="Proteomes" id="UP001595947">
    <property type="component" value="Unassembled WGS sequence"/>
</dbReference>
<name>A0ABV9YL49_9PSEU</name>
<evidence type="ECO:0000259" key="1">
    <source>
        <dbReference type="Pfam" id="PF12697"/>
    </source>
</evidence>
<dbReference type="GO" id="GO:0016787">
    <property type="term" value="F:hydrolase activity"/>
    <property type="evidence" value="ECO:0007669"/>
    <property type="project" value="UniProtKB-KW"/>
</dbReference>
<proteinExistence type="predicted"/>
<comment type="caution">
    <text evidence="2">The sequence shown here is derived from an EMBL/GenBank/DDBJ whole genome shotgun (WGS) entry which is preliminary data.</text>
</comment>
<dbReference type="PANTHER" id="PTHR37017">
    <property type="entry name" value="AB HYDROLASE-1 DOMAIN-CONTAINING PROTEIN-RELATED"/>
    <property type="match status" value="1"/>
</dbReference>
<evidence type="ECO:0000313" key="2">
    <source>
        <dbReference type="EMBL" id="MFC5061196.1"/>
    </source>
</evidence>
<dbReference type="SUPFAM" id="SSF53474">
    <property type="entry name" value="alpha/beta-Hydrolases"/>
    <property type="match status" value="1"/>
</dbReference>